<dbReference type="AlphaFoldDB" id="A0A5M5ECL2"/>
<dbReference type="SUPFAM" id="SSF52172">
    <property type="entry name" value="CheY-like"/>
    <property type="match status" value="1"/>
</dbReference>
<evidence type="ECO:0000313" key="2">
    <source>
        <dbReference type="EMBL" id="KAA4093810.1"/>
    </source>
</evidence>
<evidence type="ECO:0008006" key="4">
    <source>
        <dbReference type="Google" id="ProtNLM"/>
    </source>
</evidence>
<feature type="coiled-coil region" evidence="1">
    <location>
        <begin position="122"/>
        <end position="149"/>
    </location>
</feature>
<dbReference type="EMBL" id="VWKB01000027">
    <property type="protein sequence ID" value="KAA4093810.1"/>
    <property type="molecule type" value="Genomic_DNA"/>
</dbReference>
<proteinExistence type="predicted"/>
<protein>
    <recommendedName>
        <fullName evidence="4">Response regulator</fullName>
    </recommendedName>
</protein>
<accession>A0A5M5ECL2</accession>
<reference evidence="2 3" key="1">
    <citation type="journal article" date="2019" name="Nat. Med.">
        <title>A library of human gut bacterial isolates paired with longitudinal multiomics data enables mechanistic microbiome research.</title>
        <authorList>
            <person name="Poyet M."/>
            <person name="Groussin M."/>
            <person name="Gibbons S.M."/>
            <person name="Avila-Pacheco J."/>
            <person name="Jiang X."/>
            <person name="Kearney S.M."/>
            <person name="Perrotta A.R."/>
            <person name="Berdy B."/>
            <person name="Zhao S."/>
            <person name="Lieberman T.D."/>
            <person name="Swanson P.K."/>
            <person name="Smith M."/>
            <person name="Roesemann S."/>
            <person name="Alexander J.E."/>
            <person name="Rich S.A."/>
            <person name="Livny J."/>
            <person name="Vlamakis H."/>
            <person name="Clish C."/>
            <person name="Bullock K."/>
            <person name="Deik A."/>
            <person name="Scott J."/>
            <person name="Pierce K.A."/>
            <person name="Xavier R.J."/>
            <person name="Alm E.J."/>
        </authorList>
    </citation>
    <scope>NUCLEOTIDE SEQUENCE [LARGE SCALE GENOMIC DNA]</scope>
    <source>
        <strain evidence="2 3">BIOML-A134</strain>
    </source>
</reference>
<gene>
    <name evidence="2" type="ORF">F3D66_18895</name>
</gene>
<comment type="caution">
    <text evidence="2">The sequence shown here is derived from an EMBL/GenBank/DDBJ whole genome shotgun (WGS) entry which is preliminary data.</text>
</comment>
<dbReference type="InterPro" id="IPR011006">
    <property type="entry name" value="CheY-like_superfamily"/>
</dbReference>
<sequence>MSKKYRIGYLDEDEGYQAKFYQAFKNEFDIKILPIENINNVYDVLRFINDEELDALVVDYRLADSGQLTFNGDSVVDLINSQKKYFPLVMLTSYAQDAIAHMEDVYIVKDKEEIESSANLFLKQLETAIDRYQTKIITAENKIKELSEKKVLSIQEEELLRLHIFMNEVDPEANQLPASLLTSSAINNISDLVKESKELLSILKKNKE</sequence>
<keyword evidence="3" id="KW-1185">Reference proteome</keyword>
<evidence type="ECO:0000313" key="3">
    <source>
        <dbReference type="Proteomes" id="UP000473905"/>
    </source>
</evidence>
<keyword evidence="1" id="KW-0175">Coiled coil</keyword>
<name>A0A5M5ECL2_BACOV</name>
<dbReference type="Gene3D" id="3.40.50.2300">
    <property type="match status" value="1"/>
</dbReference>
<organism evidence="2 3">
    <name type="scientific">Bacteroides ovatus</name>
    <dbReference type="NCBI Taxonomy" id="28116"/>
    <lineage>
        <taxon>Bacteria</taxon>
        <taxon>Pseudomonadati</taxon>
        <taxon>Bacteroidota</taxon>
        <taxon>Bacteroidia</taxon>
        <taxon>Bacteroidales</taxon>
        <taxon>Bacteroidaceae</taxon>
        <taxon>Bacteroides</taxon>
    </lineage>
</organism>
<dbReference type="Proteomes" id="UP000473905">
    <property type="component" value="Unassembled WGS sequence"/>
</dbReference>
<evidence type="ECO:0000256" key="1">
    <source>
        <dbReference type="SAM" id="Coils"/>
    </source>
</evidence>